<name>A0A1Y2MKQ6_PSEAH</name>
<dbReference type="STRING" id="2074.BG845_06211"/>
<feature type="compositionally biased region" description="Acidic residues" evidence="1">
    <location>
        <begin position="1"/>
        <end position="12"/>
    </location>
</feature>
<feature type="region of interest" description="Disordered" evidence="1">
    <location>
        <begin position="1"/>
        <end position="37"/>
    </location>
</feature>
<evidence type="ECO:0000256" key="1">
    <source>
        <dbReference type="SAM" id="MobiDB-lite"/>
    </source>
</evidence>
<comment type="caution">
    <text evidence="2">The sequence shown here is derived from an EMBL/GenBank/DDBJ whole genome shotgun (WGS) entry which is preliminary data.</text>
</comment>
<protein>
    <submittedName>
        <fullName evidence="2">Uncharacterized protein</fullName>
    </submittedName>
</protein>
<evidence type="ECO:0000313" key="3">
    <source>
        <dbReference type="Proteomes" id="UP000194360"/>
    </source>
</evidence>
<proteinExistence type="predicted"/>
<evidence type="ECO:0000313" key="2">
    <source>
        <dbReference type="EMBL" id="OSY35237.1"/>
    </source>
</evidence>
<dbReference type="AlphaFoldDB" id="A0A1Y2MKQ6"/>
<keyword evidence="3" id="KW-1185">Reference proteome</keyword>
<organism evidence="2 3">
    <name type="scientific">Pseudonocardia autotrophica</name>
    <name type="common">Amycolata autotrophica</name>
    <name type="synonym">Nocardia autotrophica</name>
    <dbReference type="NCBI Taxonomy" id="2074"/>
    <lineage>
        <taxon>Bacteria</taxon>
        <taxon>Bacillati</taxon>
        <taxon>Actinomycetota</taxon>
        <taxon>Actinomycetes</taxon>
        <taxon>Pseudonocardiales</taxon>
        <taxon>Pseudonocardiaceae</taxon>
        <taxon>Pseudonocardia</taxon>
    </lineage>
</organism>
<sequence length="136" mass="14943">MRNDLEQNDADADTFTPVTTGDRRTGSHPDGRRRVVGPYVDVHGTDRYLLTLSMPILADERFLGIVGADLPVARFEALLLHGLGDLPADAVVVNPENRVVLSSSARWPTGSRARPDEVETTRALVDPHWRVATVPH</sequence>
<feature type="compositionally biased region" description="Basic and acidic residues" evidence="1">
    <location>
        <begin position="21"/>
        <end position="33"/>
    </location>
</feature>
<gene>
    <name evidence="2" type="ORF">BG845_06211</name>
</gene>
<dbReference type="Proteomes" id="UP000194360">
    <property type="component" value="Unassembled WGS sequence"/>
</dbReference>
<reference evidence="2 3" key="1">
    <citation type="submission" date="2016-09" db="EMBL/GenBank/DDBJ databases">
        <title>Pseudonocardia autotrophica DSM535, a candidate organism with high potential of specific P450 cytochromes.</title>
        <authorList>
            <person name="Grumaz C."/>
            <person name="Vainshtein Y."/>
            <person name="Kirstahler P."/>
            <person name="Sohn K."/>
        </authorList>
    </citation>
    <scope>NUCLEOTIDE SEQUENCE [LARGE SCALE GENOMIC DNA]</scope>
    <source>
        <strain evidence="2 3">DSM 535</strain>
    </source>
</reference>
<accession>A0A1Y2MKQ6</accession>
<dbReference type="EMBL" id="MIGB01000055">
    <property type="protein sequence ID" value="OSY35237.1"/>
    <property type="molecule type" value="Genomic_DNA"/>
</dbReference>
<dbReference type="Gene3D" id="3.30.450.20">
    <property type="entry name" value="PAS domain"/>
    <property type="match status" value="1"/>
</dbReference>